<keyword evidence="1" id="KW-0812">Transmembrane</keyword>
<evidence type="ECO:0000256" key="1">
    <source>
        <dbReference type="SAM" id="Phobius"/>
    </source>
</evidence>
<dbReference type="InterPro" id="IPR008407">
    <property type="entry name" value="Brnchd-chn_aa_trnsp_AzlD"/>
</dbReference>
<keyword evidence="1" id="KW-0472">Membrane</keyword>
<accession>A0A1C6Z1M9</accession>
<dbReference type="STRING" id="569.A6V27_02560"/>
<feature type="transmembrane region" description="Helical" evidence="1">
    <location>
        <begin position="81"/>
        <end position="97"/>
    </location>
</feature>
<organism evidence="2 3">
    <name type="scientific">Hafnia alvei</name>
    <dbReference type="NCBI Taxonomy" id="569"/>
    <lineage>
        <taxon>Bacteria</taxon>
        <taxon>Pseudomonadati</taxon>
        <taxon>Pseudomonadota</taxon>
        <taxon>Gammaproteobacteria</taxon>
        <taxon>Enterobacterales</taxon>
        <taxon>Hafniaceae</taxon>
        <taxon>Hafnia</taxon>
    </lineage>
</organism>
<gene>
    <name evidence="2" type="ORF">BN1044_02520</name>
</gene>
<protein>
    <submittedName>
        <fullName evidence="2">Branched-chain amino acid transport protein (AzlD)</fullName>
    </submittedName>
</protein>
<feature type="transmembrane region" description="Helical" evidence="1">
    <location>
        <begin position="102"/>
        <end position="123"/>
    </location>
</feature>
<keyword evidence="1" id="KW-1133">Transmembrane helix</keyword>
<dbReference type="OrthoDB" id="6475051at2"/>
<dbReference type="NCBIfam" id="NF007711">
    <property type="entry name" value="PRK10408.1"/>
    <property type="match status" value="1"/>
</dbReference>
<reference evidence="2 3" key="1">
    <citation type="submission" date="2016-09" db="EMBL/GenBank/DDBJ databases">
        <authorList>
            <person name="Capua I."/>
            <person name="De Benedictis P."/>
            <person name="Joannis T."/>
            <person name="Lombin L.H."/>
            <person name="Cattoli G."/>
        </authorList>
    </citation>
    <scope>NUCLEOTIDE SEQUENCE [LARGE SCALE GENOMIC DNA]</scope>
    <source>
        <strain evidence="2 3">GB001</strain>
    </source>
</reference>
<feature type="transmembrane region" description="Helical" evidence="1">
    <location>
        <begin position="50"/>
        <end position="69"/>
    </location>
</feature>
<dbReference type="EMBL" id="FMIQ01000047">
    <property type="protein sequence ID" value="SCM53032.1"/>
    <property type="molecule type" value="Genomic_DNA"/>
</dbReference>
<evidence type="ECO:0000313" key="3">
    <source>
        <dbReference type="Proteomes" id="UP000094844"/>
    </source>
</evidence>
<name>A0A1C6Z1M9_HAFAL</name>
<dbReference type="Proteomes" id="UP000094844">
    <property type="component" value="Unassembled WGS sequence"/>
</dbReference>
<evidence type="ECO:0000313" key="2">
    <source>
        <dbReference type="EMBL" id="SCM53032.1"/>
    </source>
</evidence>
<sequence>MISHFSFSSLAMDSTVITISLVVGAANFLFRYLPLRLGRARKSDTAKQGIVTLLLDNIGIASICALLVVSSTPEILAQHERLIPTLCGFLALALCFYRSQSIIMSTLSGAVTFGLVFKMMMMFT</sequence>
<dbReference type="Pfam" id="PF05437">
    <property type="entry name" value="AzlD"/>
    <property type="match status" value="1"/>
</dbReference>
<feature type="transmembrane region" description="Helical" evidence="1">
    <location>
        <begin position="6"/>
        <end position="30"/>
    </location>
</feature>
<dbReference type="AlphaFoldDB" id="A0A1C6Z1M9"/>
<proteinExistence type="predicted"/>